<feature type="transmembrane region" description="Helical" evidence="1">
    <location>
        <begin position="46"/>
        <end position="66"/>
    </location>
</feature>
<proteinExistence type="predicted"/>
<organism evidence="2 3">
    <name type="scientific">Ophiocordyceps camponoti-rufipedis</name>
    <dbReference type="NCBI Taxonomy" id="2004952"/>
    <lineage>
        <taxon>Eukaryota</taxon>
        <taxon>Fungi</taxon>
        <taxon>Dikarya</taxon>
        <taxon>Ascomycota</taxon>
        <taxon>Pezizomycotina</taxon>
        <taxon>Sordariomycetes</taxon>
        <taxon>Hypocreomycetidae</taxon>
        <taxon>Hypocreales</taxon>
        <taxon>Ophiocordycipitaceae</taxon>
        <taxon>Ophiocordyceps</taxon>
    </lineage>
</organism>
<evidence type="ECO:0000256" key="1">
    <source>
        <dbReference type="SAM" id="Phobius"/>
    </source>
</evidence>
<dbReference type="EMBL" id="NJES01000225">
    <property type="protein sequence ID" value="PHH75281.1"/>
    <property type="molecule type" value="Genomic_DNA"/>
</dbReference>
<keyword evidence="1" id="KW-0472">Membrane</keyword>
<evidence type="ECO:0000313" key="3">
    <source>
        <dbReference type="Proteomes" id="UP000226431"/>
    </source>
</evidence>
<feature type="transmembrane region" description="Helical" evidence="1">
    <location>
        <begin position="129"/>
        <end position="153"/>
    </location>
</feature>
<accession>A0A2C5Z7X8</accession>
<keyword evidence="1" id="KW-0812">Transmembrane</keyword>
<name>A0A2C5Z7X8_9HYPO</name>
<feature type="transmembrane region" description="Helical" evidence="1">
    <location>
        <begin position="78"/>
        <end position="98"/>
    </location>
</feature>
<dbReference type="AlphaFoldDB" id="A0A2C5Z7X8"/>
<sequence length="163" mass="18551">MNRDMASSIEEAESAITISETIPGLDAERRADRVVTLVKDMEALRFTAPATIALEGSLIFLLTWILRELVAKNGWNIAHAPLTTSLPVVFIAFLLSLWQRGARIYRIDATERIQLLEKMSDKELALHEYLLFLPLSLVLVAIVLILMSVWSLACIEIWQRFKW</sequence>
<evidence type="ECO:0000313" key="2">
    <source>
        <dbReference type="EMBL" id="PHH75281.1"/>
    </source>
</evidence>
<protein>
    <submittedName>
        <fullName evidence="2">Uncharacterized protein</fullName>
    </submittedName>
</protein>
<gene>
    <name evidence="2" type="ORF">CDD80_2498</name>
</gene>
<keyword evidence="3" id="KW-1185">Reference proteome</keyword>
<dbReference type="Proteomes" id="UP000226431">
    <property type="component" value="Unassembled WGS sequence"/>
</dbReference>
<comment type="caution">
    <text evidence="2">The sequence shown here is derived from an EMBL/GenBank/DDBJ whole genome shotgun (WGS) entry which is preliminary data.</text>
</comment>
<keyword evidence="1" id="KW-1133">Transmembrane helix</keyword>
<reference evidence="2 3" key="1">
    <citation type="submission" date="2017-06" db="EMBL/GenBank/DDBJ databases">
        <title>Ant-infecting Ophiocordyceps genomes reveal a high diversity of potential behavioral manipulation genes and a possible major role for enterotoxins.</title>
        <authorList>
            <person name="De Bekker C."/>
            <person name="Evans H.C."/>
            <person name="Brachmann A."/>
            <person name="Hughes D.P."/>
        </authorList>
    </citation>
    <scope>NUCLEOTIDE SEQUENCE [LARGE SCALE GENOMIC DNA]</scope>
    <source>
        <strain evidence="2 3">Map16</strain>
    </source>
</reference>